<dbReference type="InterPro" id="IPR036249">
    <property type="entry name" value="Thioredoxin-like_sf"/>
</dbReference>
<dbReference type="FunCoup" id="B3RW70">
    <property type="interactions" value="78"/>
</dbReference>
<reference evidence="3 4" key="1">
    <citation type="journal article" date="2008" name="Nature">
        <title>The Trichoplax genome and the nature of placozoans.</title>
        <authorList>
            <person name="Srivastava M."/>
            <person name="Begovic E."/>
            <person name="Chapman J."/>
            <person name="Putnam N.H."/>
            <person name="Hellsten U."/>
            <person name="Kawashima T."/>
            <person name="Kuo A."/>
            <person name="Mitros T."/>
            <person name="Salamov A."/>
            <person name="Carpenter M.L."/>
            <person name="Signorovitch A.Y."/>
            <person name="Moreno M.A."/>
            <person name="Kamm K."/>
            <person name="Grimwood J."/>
            <person name="Schmutz J."/>
            <person name="Shapiro H."/>
            <person name="Grigoriev I.V."/>
            <person name="Buss L.W."/>
            <person name="Schierwater B."/>
            <person name="Dellaporta S.L."/>
            <person name="Rokhsar D.S."/>
        </authorList>
    </citation>
    <scope>NUCLEOTIDE SEQUENCE [LARGE SCALE GENOMIC DNA]</scope>
    <source>
        <strain evidence="3 4">Grell-BS-1999</strain>
    </source>
</reference>
<dbReference type="Pfam" id="PF14497">
    <property type="entry name" value="GST_C_3"/>
    <property type="match status" value="1"/>
</dbReference>
<dbReference type="SFLD" id="SFLDG01205">
    <property type="entry name" value="AMPS.1"/>
    <property type="match status" value="1"/>
</dbReference>
<evidence type="ECO:0000259" key="2">
    <source>
        <dbReference type="PROSITE" id="PS50405"/>
    </source>
</evidence>
<dbReference type="InterPro" id="IPR004045">
    <property type="entry name" value="Glutathione_S-Trfase_N"/>
</dbReference>
<dbReference type="InterPro" id="IPR010987">
    <property type="entry name" value="Glutathione-S-Trfase_C-like"/>
</dbReference>
<keyword evidence="4" id="KW-1185">Reference proteome</keyword>
<dbReference type="InParanoid" id="B3RW70"/>
<accession>B3RW70</accession>
<dbReference type="KEGG" id="tad:TRIADDRAFT_37628"/>
<dbReference type="Gene3D" id="3.40.30.10">
    <property type="entry name" value="Glutaredoxin"/>
    <property type="match status" value="1"/>
</dbReference>
<dbReference type="HOGENOM" id="CLU_039475_1_0_1"/>
<dbReference type="STRING" id="10228.B3RW70"/>
<dbReference type="Proteomes" id="UP000009022">
    <property type="component" value="Unassembled WGS sequence"/>
</dbReference>
<dbReference type="InterPro" id="IPR004046">
    <property type="entry name" value="GST_C"/>
</dbReference>
<organism evidence="3 4">
    <name type="scientific">Trichoplax adhaerens</name>
    <name type="common">Trichoplax reptans</name>
    <dbReference type="NCBI Taxonomy" id="10228"/>
    <lineage>
        <taxon>Eukaryota</taxon>
        <taxon>Metazoa</taxon>
        <taxon>Placozoa</taxon>
        <taxon>Uniplacotomia</taxon>
        <taxon>Trichoplacea</taxon>
        <taxon>Trichoplacidae</taxon>
        <taxon>Trichoplax</taxon>
    </lineage>
</organism>
<dbReference type="RefSeq" id="XP_002111647.1">
    <property type="nucleotide sequence ID" value="XM_002111611.1"/>
</dbReference>
<dbReference type="AlphaFoldDB" id="B3RW70"/>
<dbReference type="InterPro" id="IPR036282">
    <property type="entry name" value="Glutathione-S-Trfase_C_sf"/>
</dbReference>
<dbReference type="PROSITE" id="PS50404">
    <property type="entry name" value="GST_NTER"/>
    <property type="match status" value="1"/>
</dbReference>
<dbReference type="SUPFAM" id="SSF52833">
    <property type="entry name" value="Thioredoxin-like"/>
    <property type="match status" value="1"/>
</dbReference>
<evidence type="ECO:0000259" key="1">
    <source>
        <dbReference type="PROSITE" id="PS50404"/>
    </source>
</evidence>
<dbReference type="SFLD" id="SFLDS00019">
    <property type="entry name" value="Glutathione_Transferase_(cytos"/>
    <property type="match status" value="1"/>
</dbReference>
<dbReference type="OrthoDB" id="414243at2759"/>
<feature type="domain" description="GST N-terminal" evidence="1">
    <location>
        <begin position="2"/>
        <end position="81"/>
    </location>
</feature>
<dbReference type="GO" id="GO:0006749">
    <property type="term" value="P:glutathione metabolic process"/>
    <property type="evidence" value="ECO:0000318"/>
    <property type="project" value="GO_Central"/>
</dbReference>
<dbReference type="SFLD" id="SFLDG00363">
    <property type="entry name" value="AMPS_(cytGST):_Alpha-__Mu-__Pi"/>
    <property type="match status" value="1"/>
</dbReference>
<dbReference type="Pfam" id="PF02798">
    <property type="entry name" value="GST_N"/>
    <property type="match status" value="1"/>
</dbReference>
<dbReference type="CDD" id="cd03192">
    <property type="entry name" value="GST_C_Sigma_like"/>
    <property type="match status" value="1"/>
</dbReference>
<dbReference type="PANTHER" id="PTHR11571">
    <property type="entry name" value="GLUTATHIONE S-TRANSFERASE"/>
    <property type="match status" value="1"/>
</dbReference>
<dbReference type="PhylomeDB" id="B3RW70"/>
<dbReference type="InterPro" id="IPR040079">
    <property type="entry name" value="Glutathione_S-Trfase"/>
</dbReference>
<dbReference type="FunFam" id="1.20.1050.10:FF:000062">
    <property type="entry name" value="S-crystallin 4"/>
    <property type="match status" value="1"/>
</dbReference>
<dbReference type="GeneID" id="6753375"/>
<dbReference type="EMBL" id="DS985244">
    <property type="protein sequence ID" value="EDV25614.1"/>
    <property type="molecule type" value="Genomic_DNA"/>
</dbReference>
<dbReference type="OMA" id="SDIYIDW"/>
<dbReference type="eggNOG" id="KOG1695">
    <property type="taxonomic scope" value="Eukaryota"/>
</dbReference>
<name>B3RW70_TRIAD</name>
<feature type="domain" description="GST C-terminal" evidence="2">
    <location>
        <begin position="83"/>
        <end position="205"/>
    </location>
</feature>
<evidence type="ECO:0000313" key="4">
    <source>
        <dbReference type="Proteomes" id="UP000009022"/>
    </source>
</evidence>
<evidence type="ECO:0000313" key="3">
    <source>
        <dbReference type="EMBL" id="EDV25614.1"/>
    </source>
</evidence>
<sequence length="205" mass="23200">MPSYKLSYFNLRGRGEIIRYLFAVAGVAYEDNRITSEEWGKMKADGKTPFGQLPILEVDDKVLCQSNAIAAYLAREFDLAGKTNMDQYRISAIQAAVGDLMTKFVEIHFEKDETIKAKKQKTLSEEFLPVWLVAVEKIYQEGGTSFFAGDSITLGDLYFFFAGESLKGVNEQVFKSCPGLDGLYNRIANNSELKAWREKRPKTDF</sequence>
<proteinExistence type="predicted"/>
<dbReference type="InterPro" id="IPR050213">
    <property type="entry name" value="GST_superfamily"/>
</dbReference>
<dbReference type="PANTHER" id="PTHR11571:SF150">
    <property type="entry name" value="GLUTATHIONE S-TRANSFERASE"/>
    <property type="match status" value="1"/>
</dbReference>
<dbReference type="SUPFAM" id="SSF47616">
    <property type="entry name" value="GST C-terminal domain-like"/>
    <property type="match status" value="1"/>
</dbReference>
<protein>
    <submittedName>
        <fullName evidence="3">Uncharacterized protein</fullName>
    </submittedName>
</protein>
<dbReference type="CDD" id="cd03039">
    <property type="entry name" value="GST_N_Sigma_like"/>
    <property type="match status" value="1"/>
</dbReference>
<dbReference type="PROSITE" id="PS50405">
    <property type="entry name" value="GST_CTER"/>
    <property type="match status" value="1"/>
</dbReference>
<dbReference type="GO" id="GO:0004364">
    <property type="term" value="F:glutathione transferase activity"/>
    <property type="evidence" value="ECO:0000318"/>
    <property type="project" value="GO_Central"/>
</dbReference>
<dbReference type="CTD" id="6753375"/>
<gene>
    <name evidence="3" type="ORF">TRIADDRAFT_37628</name>
</gene>
<dbReference type="FunFam" id="3.40.30.10:FF:000035">
    <property type="entry name" value="hematopoietic prostaglandin D synthase"/>
    <property type="match status" value="1"/>
</dbReference>
<dbReference type="Gene3D" id="1.20.1050.10">
    <property type="match status" value="1"/>
</dbReference>